<evidence type="ECO:0000259" key="11">
    <source>
        <dbReference type="PROSITE" id="PS51233"/>
    </source>
</evidence>
<feature type="domain" description="VWFD" evidence="11">
    <location>
        <begin position="698"/>
        <end position="908"/>
    </location>
</feature>
<dbReference type="PROSITE" id="PS50856">
    <property type="entry name" value="AMOP"/>
    <property type="match status" value="1"/>
</dbReference>
<feature type="domain" description="AMOP" evidence="8">
    <location>
        <begin position="534"/>
        <end position="685"/>
    </location>
</feature>
<reference evidence="12 13" key="1">
    <citation type="submission" date="2024-08" db="EMBL/GenBank/DDBJ databases">
        <authorList>
            <person name="Cucini C."/>
            <person name="Frati F."/>
        </authorList>
    </citation>
    <scope>NUCLEOTIDE SEQUENCE [LARGE SCALE GENOMIC DNA]</scope>
</reference>
<dbReference type="SMART" id="SM00723">
    <property type="entry name" value="AMOP"/>
    <property type="match status" value="1"/>
</dbReference>
<dbReference type="InterPro" id="IPR001846">
    <property type="entry name" value="VWF_type-D"/>
</dbReference>
<keyword evidence="3 7" id="KW-1133">Transmembrane helix</keyword>
<evidence type="ECO:0000259" key="8">
    <source>
        <dbReference type="PROSITE" id="PS50856"/>
    </source>
</evidence>
<sequence>MKARVDPFNPERQWYQQSAANYILNSSRLNEIRSEMLYPFYDQGGGGYNIGDYQMRIRDNSPQITKHLGFRLPFFGFEYNYTWVSIHGFLAFSNGPKLSPTYPLTFPIVDYPKQPDPSFIGPFYSKCKIGELRGDELDPRRSGVYFRNERNLMQRTDQLGVELRERLKWDIREGIVGTEWFVPRHALIVTWKNVTFAGNTIEARKTTNTFQTVIATDEMRTYIIFNYKHIGWTSHTGAGGSSINGTGGTPAFIGFNAGNGTKSFEYKPYSQTPKIWNILSSGYVNGFPGRHIFRVDEKIMPGQCIPEIFDMASHKPMLTFAPESGNLLGGTIVNVTGPCFDRSQNITCRFNTLRVPGAVIDKNSATCVMPRIYATGYIDFYVEVDGSSDMQWKGKFFVETPSAAPELVTFPEGHELMKEPQKLLINWDYKNLTMNRKTAVSITLWGYREIMNNSEIVYLETLADETPNTGEYVVHPNDFYTRVKKMALNFEIGIVSVNITYPNDDLGIPYEPILWSRPIPLAWYLRPSWEKMYGQSWAENICENWISRDRLLNNFTSELPICPSMLKQAIADKGRFLPDQNCDMDSKVWNCYFQEYAKHCVRTAMPTGSGAGQQCCYDMHGYLMMTIDSKWGGRPNRVHEDGHIRWNETKVPSLSHYLYDIAPFLPCCAWSDRWSQGCMTFRLERRPSQNYVGYEPPAVATIFGDPHVYTFDGLFYTFNGRGEFVLVRSNTDRHKLDVQGRFEQIPDSLITGEVRATVLTAIAAKSNESVTVEVRMRPRDAQWRYKLDVIVDNRRVFFDRFPQKVQTFSGVTVYTPTAIQNQSHVIAMFESGAGIEVIENRGHMTARVYLPRTYLNQTRGLFGNWSGTMEDDLVLPDGSIANAASSKYLDYIHNQFAIHWMVDERQTDEKGYSLFYHENGKTSSSYNDRVFRPVMTNDIRQIIPYNVTLRAIDVEDYCGDSWPCKYDYAVTLNREYGRWAKNYQFQFVKLRDTELRKIVTCEPLMIPIHTRRSTFKYTSGTRVDFDCDPDFVFVGGRPLKCLATGKWAIMVYGKNEAEWLIWNPTMSPIRCIKPGEEPAVDESYQTLVIVVGVLLSILIFIIWIR</sequence>
<evidence type="ECO:0000256" key="3">
    <source>
        <dbReference type="ARBA" id="ARBA00022989"/>
    </source>
</evidence>
<evidence type="ECO:0000256" key="7">
    <source>
        <dbReference type="SAM" id="Phobius"/>
    </source>
</evidence>
<feature type="domain" description="Sushi" evidence="9">
    <location>
        <begin position="999"/>
        <end position="1057"/>
    </location>
</feature>
<accession>A0ABP1PM07</accession>
<dbReference type="SMART" id="SM00216">
    <property type="entry name" value="VWD"/>
    <property type="match status" value="1"/>
</dbReference>
<evidence type="ECO:0000256" key="6">
    <source>
        <dbReference type="PROSITE-ProRule" id="PRU00302"/>
    </source>
</evidence>
<keyword evidence="2 7" id="KW-0812">Transmembrane</keyword>
<evidence type="ECO:0000313" key="12">
    <source>
        <dbReference type="EMBL" id="CAL8070989.1"/>
    </source>
</evidence>
<dbReference type="Pfam" id="PF00094">
    <property type="entry name" value="VWD"/>
    <property type="match status" value="1"/>
</dbReference>
<dbReference type="InterPro" id="IPR000436">
    <property type="entry name" value="Sushi_SCR_CCP_dom"/>
</dbReference>
<comment type="caution">
    <text evidence="12">The sequence shown here is derived from an EMBL/GenBank/DDBJ whole genome shotgun (WGS) entry which is preliminary data.</text>
</comment>
<gene>
    <name evidence="12" type="ORF">ODALV1_LOCUS1512</name>
</gene>
<dbReference type="EMBL" id="CAXLJM020000004">
    <property type="protein sequence ID" value="CAL8070989.1"/>
    <property type="molecule type" value="Genomic_DNA"/>
</dbReference>
<keyword evidence="13" id="KW-1185">Reference proteome</keyword>
<dbReference type="Pfam" id="PF01833">
    <property type="entry name" value="TIG"/>
    <property type="match status" value="1"/>
</dbReference>
<dbReference type="PROSITE" id="PS51220">
    <property type="entry name" value="NIDO"/>
    <property type="match status" value="1"/>
</dbReference>
<dbReference type="PANTHER" id="PTHR13802:SF52">
    <property type="entry name" value="MUCIN-4"/>
    <property type="match status" value="1"/>
</dbReference>
<dbReference type="Pfam" id="PF06119">
    <property type="entry name" value="NIDO"/>
    <property type="match status" value="1"/>
</dbReference>
<dbReference type="SUPFAM" id="SSF81296">
    <property type="entry name" value="E set domains"/>
    <property type="match status" value="1"/>
</dbReference>
<feature type="transmembrane region" description="Helical" evidence="7">
    <location>
        <begin position="1084"/>
        <end position="1104"/>
    </location>
</feature>
<dbReference type="InterPro" id="IPR051495">
    <property type="entry name" value="Epithelial_Barrier/Signaling"/>
</dbReference>
<dbReference type="SMART" id="SM00539">
    <property type="entry name" value="NIDO"/>
    <property type="match status" value="1"/>
</dbReference>
<dbReference type="InterPro" id="IPR035976">
    <property type="entry name" value="Sushi/SCR/CCP_sf"/>
</dbReference>
<comment type="subcellular location">
    <subcellularLocation>
        <location evidence="1">Membrane</location>
    </subcellularLocation>
</comment>
<evidence type="ECO:0000313" key="13">
    <source>
        <dbReference type="Proteomes" id="UP001642540"/>
    </source>
</evidence>
<dbReference type="InterPro" id="IPR002909">
    <property type="entry name" value="IPT_dom"/>
</dbReference>
<dbReference type="SUPFAM" id="SSF57535">
    <property type="entry name" value="Complement control module/SCR domain"/>
    <property type="match status" value="1"/>
</dbReference>
<evidence type="ECO:0000256" key="2">
    <source>
        <dbReference type="ARBA" id="ARBA00022692"/>
    </source>
</evidence>
<dbReference type="Gene3D" id="2.60.40.10">
    <property type="entry name" value="Immunoglobulins"/>
    <property type="match status" value="1"/>
</dbReference>
<protein>
    <recommendedName>
        <fullName evidence="14">Protein mesh</fullName>
    </recommendedName>
</protein>
<evidence type="ECO:0000256" key="1">
    <source>
        <dbReference type="ARBA" id="ARBA00004370"/>
    </source>
</evidence>
<evidence type="ECO:0008006" key="14">
    <source>
        <dbReference type="Google" id="ProtNLM"/>
    </source>
</evidence>
<dbReference type="InterPro" id="IPR005533">
    <property type="entry name" value="AMOP_dom"/>
</dbReference>
<keyword evidence="6" id="KW-0768">Sushi</keyword>
<dbReference type="PANTHER" id="PTHR13802">
    <property type="entry name" value="MUCIN 4-RELATED"/>
    <property type="match status" value="1"/>
</dbReference>
<evidence type="ECO:0000256" key="4">
    <source>
        <dbReference type="ARBA" id="ARBA00023136"/>
    </source>
</evidence>
<feature type="domain" description="NIDO" evidence="10">
    <location>
        <begin position="139"/>
        <end position="298"/>
    </location>
</feature>
<name>A0ABP1PM07_9HEXA</name>
<dbReference type="CDD" id="cd00033">
    <property type="entry name" value="CCP"/>
    <property type="match status" value="1"/>
</dbReference>
<evidence type="ECO:0000259" key="9">
    <source>
        <dbReference type="PROSITE" id="PS50923"/>
    </source>
</evidence>
<keyword evidence="5" id="KW-1015">Disulfide bond</keyword>
<dbReference type="InterPro" id="IPR014756">
    <property type="entry name" value="Ig_E-set"/>
</dbReference>
<evidence type="ECO:0000259" key="10">
    <source>
        <dbReference type="PROSITE" id="PS51220"/>
    </source>
</evidence>
<dbReference type="Proteomes" id="UP001642540">
    <property type="component" value="Unassembled WGS sequence"/>
</dbReference>
<dbReference type="Gene3D" id="2.10.70.10">
    <property type="entry name" value="Complement Module, domain 1"/>
    <property type="match status" value="1"/>
</dbReference>
<dbReference type="InterPro" id="IPR003886">
    <property type="entry name" value="NIDO_dom"/>
</dbReference>
<dbReference type="Pfam" id="PF03782">
    <property type="entry name" value="AMOP"/>
    <property type="match status" value="1"/>
</dbReference>
<dbReference type="PROSITE" id="PS50923">
    <property type="entry name" value="SUSHI"/>
    <property type="match status" value="1"/>
</dbReference>
<proteinExistence type="predicted"/>
<evidence type="ECO:0000256" key="5">
    <source>
        <dbReference type="ARBA" id="ARBA00023157"/>
    </source>
</evidence>
<comment type="caution">
    <text evidence="6">Lacks conserved residue(s) required for the propagation of feature annotation.</text>
</comment>
<dbReference type="PROSITE" id="PS51233">
    <property type="entry name" value="VWFD"/>
    <property type="match status" value="1"/>
</dbReference>
<keyword evidence="4 7" id="KW-0472">Membrane</keyword>
<organism evidence="12 13">
    <name type="scientific">Orchesella dallaii</name>
    <dbReference type="NCBI Taxonomy" id="48710"/>
    <lineage>
        <taxon>Eukaryota</taxon>
        <taxon>Metazoa</taxon>
        <taxon>Ecdysozoa</taxon>
        <taxon>Arthropoda</taxon>
        <taxon>Hexapoda</taxon>
        <taxon>Collembola</taxon>
        <taxon>Entomobryomorpha</taxon>
        <taxon>Entomobryoidea</taxon>
        <taxon>Orchesellidae</taxon>
        <taxon>Orchesellinae</taxon>
        <taxon>Orchesella</taxon>
    </lineage>
</organism>
<dbReference type="InterPro" id="IPR013783">
    <property type="entry name" value="Ig-like_fold"/>
</dbReference>